<name>A0AAD5UP35_9FUNG</name>
<dbReference type="PANTHER" id="PTHR12205:SF0">
    <property type="entry name" value="CENTROMERE_KINETOCHORE PROTEIN ZW10 HOMOLOG"/>
    <property type="match status" value="1"/>
</dbReference>
<dbReference type="PANTHER" id="PTHR12205">
    <property type="entry name" value="CENTROMERE/KINETOCHORE PROTEIN ZW10"/>
    <property type="match status" value="1"/>
</dbReference>
<dbReference type="GO" id="GO:1990423">
    <property type="term" value="C:RZZ complex"/>
    <property type="evidence" value="ECO:0007669"/>
    <property type="project" value="TreeGrafter"/>
</dbReference>
<evidence type="ECO:0000259" key="1">
    <source>
        <dbReference type="Pfam" id="PF20666"/>
    </source>
</evidence>
<reference evidence="3" key="1">
    <citation type="submission" date="2020-05" db="EMBL/GenBank/DDBJ databases">
        <title>Phylogenomic resolution of chytrid fungi.</title>
        <authorList>
            <person name="Stajich J.E."/>
            <person name="Amses K."/>
            <person name="Simmons R."/>
            <person name="Seto K."/>
            <person name="Myers J."/>
            <person name="Bonds A."/>
            <person name="Quandt C.A."/>
            <person name="Barry K."/>
            <person name="Liu P."/>
            <person name="Grigoriev I."/>
            <person name="Longcore J.E."/>
            <person name="James T.Y."/>
        </authorList>
    </citation>
    <scope>NUCLEOTIDE SEQUENCE</scope>
    <source>
        <strain evidence="3">PLAUS21</strain>
    </source>
</reference>
<dbReference type="InterPro" id="IPR055148">
    <property type="entry name" value="ZW10_C_2"/>
</dbReference>
<dbReference type="GO" id="GO:0005737">
    <property type="term" value="C:cytoplasm"/>
    <property type="evidence" value="ECO:0007669"/>
    <property type="project" value="GOC"/>
</dbReference>
<proteinExistence type="predicted"/>
<feature type="domain" description="Centromere/kinetochore protein zw10 C-terminal" evidence="1">
    <location>
        <begin position="384"/>
        <end position="502"/>
    </location>
</feature>
<evidence type="ECO:0000259" key="2">
    <source>
        <dbReference type="Pfam" id="PF22766"/>
    </source>
</evidence>
<evidence type="ECO:0000313" key="3">
    <source>
        <dbReference type="EMBL" id="KAJ3260645.1"/>
    </source>
</evidence>
<sequence length="677" mass="78163">MQKEEIEILTSNVTLDFLKYELRNFRDLDINTAIKDIENVWKHYQDMEMIEAELNKFEAGEIQRRIKEMKGNISRIEQQIRIEELVEAIENNQAQFIAVDLLADACNTHDRVKTAVEALYLQDIPAEQFARISEKFDSLSSTRKSALAELRVLFQKFLVFNGGDNEIVIPRQLESSFFKSWISFETLLTAVLEFDVNQDHFDSICKDIKDLIARITKTDSVLLFQEEDRLKLTLEKDIVELSSPKKGNISSLNAIASIINFMNKKLNNFPSFKLTLYNKVWNTTCQSIIDNYLQIFVPSDVDQVYDYQQQYTLVVEDFLQRISNDLYTGELLFDYLSGCLESVLNEQTKHFTETAKELIFSQYQEVKVLEKKRDSLPTGKAGIFNFPSCSVHSNVFELTSLIDLIVSQMESCSDQMLLKLASIVKNILDRSRAQFYNILSLEQSSEMLMLYHNDCMYLGHKCQTWLLSKSSKLPSELSIVDLTVKFRSLAQRFFGSAIDSQKVIIGRIVEKAEGLDCEDESRFRKVKTTISQVSQHFVDLHTVWKEIIPRHVCLIGLGYLVDHLSELLTNEILLLYDITEVESNRLSEILAIEAIQSIFREDAPYSLINHYTGPKYAHYLTLIQLLAWSMSNIMECWRLGALNEFKVKDLVHLIKALFSDSELRAKNIKEIEKSGNI</sequence>
<gene>
    <name evidence="3" type="primary">ZW10</name>
    <name evidence="3" type="ORF">HK103_000255</name>
</gene>
<evidence type="ECO:0000313" key="4">
    <source>
        <dbReference type="Proteomes" id="UP001210925"/>
    </source>
</evidence>
<dbReference type="GO" id="GO:0006888">
    <property type="term" value="P:endoplasmic reticulum to Golgi vesicle-mediated transport"/>
    <property type="evidence" value="ECO:0007669"/>
    <property type="project" value="TreeGrafter"/>
</dbReference>
<protein>
    <submittedName>
        <fullName evidence="3">Centromere/kinetochore protein zw10</fullName>
    </submittedName>
</protein>
<dbReference type="AlphaFoldDB" id="A0AAD5UP35"/>
<dbReference type="Pfam" id="PF20666">
    <property type="entry name" value="ZW10_C"/>
    <property type="match status" value="1"/>
</dbReference>
<dbReference type="Proteomes" id="UP001210925">
    <property type="component" value="Unassembled WGS sequence"/>
</dbReference>
<comment type="caution">
    <text evidence="3">The sequence shown here is derived from an EMBL/GenBank/DDBJ whole genome shotgun (WGS) entry which is preliminary data.</text>
</comment>
<feature type="domain" description="ZW10 C-terminal helical" evidence="2">
    <location>
        <begin position="529"/>
        <end position="671"/>
    </location>
</feature>
<keyword evidence="4" id="KW-1185">Reference proteome</keyword>
<accession>A0AAD5UP35</accession>
<dbReference type="Gene3D" id="1.10.357.150">
    <property type="match status" value="1"/>
</dbReference>
<dbReference type="InterPro" id="IPR046362">
    <property type="entry name" value="Zw10/DSL1_C_sf"/>
</dbReference>
<dbReference type="Pfam" id="PF22766">
    <property type="entry name" value="ZW10_C2"/>
    <property type="match status" value="1"/>
</dbReference>
<organism evidence="3 4">
    <name type="scientific">Boothiomyces macroporosus</name>
    <dbReference type="NCBI Taxonomy" id="261099"/>
    <lineage>
        <taxon>Eukaryota</taxon>
        <taxon>Fungi</taxon>
        <taxon>Fungi incertae sedis</taxon>
        <taxon>Chytridiomycota</taxon>
        <taxon>Chytridiomycota incertae sedis</taxon>
        <taxon>Chytridiomycetes</taxon>
        <taxon>Rhizophydiales</taxon>
        <taxon>Terramycetaceae</taxon>
        <taxon>Boothiomyces</taxon>
    </lineage>
</organism>
<dbReference type="GO" id="GO:0007094">
    <property type="term" value="P:mitotic spindle assembly checkpoint signaling"/>
    <property type="evidence" value="ECO:0007669"/>
    <property type="project" value="TreeGrafter"/>
</dbReference>
<dbReference type="InterPro" id="IPR048343">
    <property type="entry name" value="ZW10_C"/>
</dbReference>
<dbReference type="EMBL" id="JADGKB010000010">
    <property type="protein sequence ID" value="KAJ3260645.1"/>
    <property type="molecule type" value="Genomic_DNA"/>
</dbReference>